<keyword evidence="2 7" id="KW-0812">Transmembrane</keyword>
<feature type="transmembrane region" description="Helical" evidence="7">
    <location>
        <begin position="176"/>
        <end position="196"/>
    </location>
</feature>
<evidence type="ECO:0008006" key="10">
    <source>
        <dbReference type="Google" id="ProtNLM"/>
    </source>
</evidence>
<feature type="transmembrane region" description="Helical" evidence="7">
    <location>
        <begin position="524"/>
        <end position="545"/>
    </location>
</feature>
<reference evidence="8 9" key="1">
    <citation type="submission" date="2019-05" db="EMBL/GenBank/DDBJ databases">
        <title>Mikania micrantha, genome provides insights into the molecular mechanism of rapid growth.</title>
        <authorList>
            <person name="Liu B."/>
        </authorList>
    </citation>
    <scope>NUCLEOTIDE SEQUENCE [LARGE SCALE GENOMIC DNA]</scope>
    <source>
        <strain evidence="8">NLD-2019</strain>
        <tissue evidence="8">Leaf</tissue>
    </source>
</reference>
<keyword evidence="3 7" id="KW-1133">Transmembrane helix</keyword>
<feature type="transmembrane region" description="Helical" evidence="7">
    <location>
        <begin position="312"/>
        <end position="331"/>
    </location>
</feature>
<dbReference type="InterPro" id="IPR039305">
    <property type="entry name" value="PILS2/6"/>
</dbReference>
<dbReference type="PANTHER" id="PTHR31419:SF2">
    <property type="entry name" value="PROTEIN PIN-LIKES 2"/>
    <property type="match status" value="1"/>
</dbReference>
<evidence type="ECO:0000256" key="1">
    <source>
        <dbReference type="ARBA" id="ARBA00004141"/>
    </source>
</evidence>
<gene>
    <name evidence="8" type="ORF">E3N88_01943</name>
</gene>
<dbReference type="EMBL" id="SZYD01000001">
    <property type="protein sequence ID" value="KAD7478807.1"/>
    <property type="molecule type" value="Genomic_DNA"/>
</dbReference>
<keyword evidence="9" id="KW-1185">Reference proteome</keyword>
<keyword evidence="4 7" id="KW-0472">Membrane</keyword>
<comment type="caution">
    <text evidence="8">The sequence shown here is derived from an EMBL/GenBank/DDBJ whole genome shotgun (WGS) entry which is preliminary data.</text>
</comment>
<feature type="transmembrane region" description="Helical" evidence="7">
    <location>
        <begin position="425"/>
        <end position="445"/>
    </location>
</feature>
<evidence type="ECO:0000256" key="3">
    <source>
        <dbReference type="ARBA" id="ARBA00022989"/>
    </source>
</evidence>
<evidence type="ECO:0000313" key="8">
    <source>
        <dbReference type="EMBL" id="KAD7478807.1"/>
    </source>
</evidence>
<proteinExistence type="predicted"/>
<evidence type="ECO:0000256" key="6">
    <source>
        <dbReference type="SAM" id="MobiDB-lite"/>
    </source>
</evidence>
<protein>
    <recommendedName>
        <fullName evidence="10">Auxin efflux carrier component</fullName>
    </recommendedName>
</protein>
<dbReference type="AlphaFoldDB" id="A0A5N6Q497"/>
<evidence type="ECO:0000256" key="2">
    <source>
        <dbReference type="ARBA" id="ARBA00022692"/>
    </source>
</evidence>
<feature type="transmembrane region" description="Helical" evidence="7">
    <location>
        <begin position="240"/>
        <end position="265"/>
    </location>
</feature>
<keyword evidence="5" id="KW-0927">Auxin signaling pathway</keyword>
<dbReference type="InterPro" id="IPR004776">
    <property type="entry name" value="Mem_transp_PIN-like"/>
</dbReference>
<feature type="transmembrane region" description="Helical" evidence="7">
    <location>
        <begin position="457"/>
        <end position="477"/>
    </location>
</feature>
<dbReference type="GO" id="GO:0009734">
    <property type="term" value="P:auxin-activated signaling pathway"/>
    <property type="evidence" value="ECO:0007669"/>
    <property type="project" value="UniProtKB-KW"/>
</dbReference>
<evidence type="ECO:0000256" key="5">
    <source>
        <dbReference type="ARBA" id="ARBA00023294"/>
    </source>
</evidence>
<comment type="subcellular location">
    <subcellularLocation>
        <location evidence="1">Membrane</location>
        <topology evidence="1">Multi-pass membrane protein</topology>
    </subcellularLocation>
</comment>
<dbReference type="PANTHER" id="PTHR31419">
    <property type="entry name" value="PROTEIN PIN-LIKES 2"/>
    <property type="match status" value="1"/>
</dbReference>
<dbReference type="OrthoDB" id="191139at2759"/>
<dbReference type="GO" id="GO:0080162">
    <property type="term" value="P:endoplasmic reticulum to cytosol auxin transport"/>
    <property type="evidence" value="ECO:0007669"/>
    <property type="project" value="InterPro"/>
</dbReference>
<dbReference type="Pfam" id="PF03547">
    <property type="entry name" value="Mem_trans"/>
    <property type="match status" value="1"/>
</dbReference>
<evidence type="ECO:0000256" key="7">
    <source>
        <dbReference type="SAM" id="Phobius"/>
    </source>
</evidence>
<feature type="transmembrane region" description="Helical" evidence="7">
    <location>
        <begin position="216"/>
        <end position="234"/>
    </location>
</feature>
<sequence length="620" mass="68256">MHGRRWWLGGEGRLATEAIRGFHSAPCVPHSTRGVDASTIPQARLPGDFEEGVGKASRTSVKMTDGATEGPYPEDKEPGGMPIAIAGFIPAFIANGESNTAHRHLGAVVIKALTFVQHMGGTLAFASPPALKHGLKLRAADRMGVFPHSPAALTLVIKVFVANKYRGNMKTMQEDLLSAVVPLLKLLSLTVIGLILAHHRTQIVPKSTFKQLNKLVFVLFLPCLIFIDLGRSITLHNLSLWWFIPVNVIISMLLGFLLGVIVVYLCRPPPQFVRFTIVMTACGNTGNLPIAILGSLCHAQDHSFGPNCHQRGVAYVSSAQWISVVLVYTLVYHMMEPPMEYYEIIEEENDENCRSDFTPLVIDAEWPPGIEETEISTKHSYNLLDDEEIQPVVISTEPIRSEMVQKVRVVAEKTPIKNIFRPPTIASLLAIIIGCIPRAKSFIFGHDAPFSFITDTLQILGGAMVPSVMLVLGGMLAEGPYISKLGFKTTIGVIVSRLLVLPLLGIGVVGLADKMHLLIADDAMYRYVLMLQYATPSAILLGAVARMRGYAVSETSALLFWQHVFALFSLSVYIFIYSKLVPYGPYTANTQDRNYFSNNLDNVFTALWNEIQASGILFNW</sequence>
<evidence type="ECO:0000256" key="4">
    <source>
        <dbReference type="ARBA" id="ARBA00023136"/>
    </source>
</evidence>
<name>A0A5N6Q497_9ASTR</name>
<feature type="transmembrane region" description="Helical" evidence="7">
    <location>
        <begin position="489"/>
        <end position="512"/>
    </location>
</feature>
<evidence type="ECO:0000313" key="9">
    <source>
        <dbReference type="Proteomes" id="UP000326396"/>
    </source>
</evidence>
<feature type="transmembrane region" description="Helical" evidence="7">
    <location>
        <begin position="557"/>
        <end position="576"/>
    </location>
</feature>
<accession>A0A5N6Q497</accession>
<feature type="transmembrane region" description="Helical" evidence="7">
    <location>
        <begin position="272"/>
        <end position="292"/>
    </location>
</feature>
<organism evidence="8 9">
    <name type="scientific">Mikania micrantha</name>
    <name type="common">bitter vine</name>
    <dbReference type="NCBI Taxonomy" id="192012"/>
    <lineage>
        <taxon>Eukaryota</taxon>
        <taxon>Viridiplantae</taxon>
        <taxon>Streptophyta</taxon>
        <taxon>Embryophyta</taxon>
        <taxon>Tracheophyta</taxon>
        <taxon>Spermatophyta</taxon>
        <taxon>Magnoliopsida</taxon>
        <taxon>eudicotyledons</taxon>
        <taxon>Gunneridae</taxon>
        <taxon>Pentapetalae</taxon>
        <taxon>asterids</taxon>
        <taxon>campanulids</taxon>
        <taxon>Asterales</taxon>
        <taxon>Asteraceae</taxon>
        <taxon>Asteroideae</taxon>
        <taxon>Heliantheae alliance</taxon>
        <taxon>Eupatorieae</taxon>
        <taxon>Mikania</taxon>
    </lineage>
</organism>
<dbReference type="GO" id="GO:0016020">
    <property type="term" value="C:membrane"/>
    <property type="evidence" value="ECO:0007669"/>
    <property type="project" value="UniProtKB-SubCell"/>
</dbReference>
<dbReference type="Proteomes" id="UP000326396">
    <property type="component" value="Linkage Group LG1"/>
</dbReference>
<feature type="region of interest" description="Disordered" evidence="6">
    <location>
        <begin position="44"/>
        <end position="76"/>
    </location>
</feature>